<keyword evidence="1" id="KW-0175">Coiled coil</keyword>
<keyword evidence="3" id="KW-1185">Reference proteome</keyword>
<proteinExistence type="predicted"/>
<organism evidence="2 3">
    <name type="scientific">Euplotes crassus</name>
    <dbReference type="NCBI Taxonomy" id="5936"/>
    <lineage>
        <taxon>Eukaryota</taxon>
        <taxon>Sar</taxon>
        <taxon>Alveolata</taxon>
        <taxon>Ciliophora</taxon>
        <taxon>Intramacronucleata</taxon>
        <taxon>Spirotrichea</taxon>
        <taxon>Hypotrichia</taxon>
        <taxon>Euplotida</taxon>
        <taxon>Euplotidae</taxon>
        <taxon>Moneuplotes</taxon>
    </lineage>
</organism>
<accession>A0AAD1UAA0</accession>
<sequence>MVRRPMKMLIKIQRMTLMKTISRKLIKINNQNKNSRNFRHSQILRTYDDSKRKQVLRSLAGQRSQDVLTQVPGKTILDSIKAKGNRRFKGLRNVKSRSSIQSLKRDSRYKIPSSSATVVVCPQSKIAKMNKYLKKCEILRHKMKKSSDDNQKSKLLVQENKIMRRGLKEMNGFLSDLIDHLKEKKLASLNSLDYKYGNNGKLKKTREEKIRKLTAESQNYQNMIANLSEEHRKYKERIFQISDPSFILTLQKEVAESSEQIDKLNKHLRFLKDDQFKREKKMGEVISHGVTDAMGTIQDNVKQMTVLSVKKKKYDAQIQFQAENESQIDQHTEDMKKKVSDLEAKVRSLGLDPDAEETDTFSEHLKDPLFIKIKKQKLARYSRKVMSKKFFSKFHAQKEKLEDILSQYDDSFEKDSKFTISGTDFGDEKYLLLSKLSKVCGELKHSLPTITSKLPWTTSISFKPRSSSGSMGYPYGQQTVKRFRKINSRSVNDIHENASSSEIRKLQGSHSSLFSKSTSKPKVLLDTYKTPYMHNAG</sequence>
<dbReference type="EMBL" id="CAMPGE010004311">
    <property type="protein sequence ID" value="CAI2363159.1"/>
    <property type="molecule type" value="Genomic_DNA"/>
</dbReference>
<dbReference type="AlphaFoldDB" id="A0AAD1UAA0"/>
<protein>
    <submittedName>
        <fullName evidence="2">Uncharacterized protein</fullName>
    </submittedName>
</protein>
<comment type="caution">
    <text evidence="2">The sequence shown here is derived from an EMBL/GenBank/DDBJ whole genome shotgun (WGS) entry which is preliminary data.</text>
</comment>
<evidence type="ECO:0000256" key="1">
    <source>
        <dbReference type="SAM" id="Coils"/>
    </source>
</evidence>
<evidence type="ECO:0000313" key="2">
    <source>
        <dbReference type="EMBL" id="CAI2363159.1"/>
    </source>
</evidence>
<gene>
    <name evidence="2" type="ORF">ECRASSUSDP1_LOCUS4489</name>
</gene>
<evidence type="ECO:0000313" key="3">
    <source>
        <dbReference type="Proteomes" id="UP001295684"/>
    </source>
</evidence>
<dbReference type="Proteomes" id="UP001295684">
    <property type="component" value="Unassembled WGS sequence"/>
</dbReference>
<feature type="coiled-coil region" evidence="1">
    <location>
        <begin position="203"/>
        <end position="274"/>
    </location>
</feature>
<reference evidence="2" key="1">
    <citation type="submission" date="2023-07" db="EMBL/GenBank/DDBJ databases">
        <authorList>
            <consortium name="AG Swart"/>
            <person name="Singh M."/>
            <person name="Singh A."/>
            <person name="Seah K."/>
            <person name="Emmerich C."/>
        </authorList>
    </citation>
    <scope>NUCLEOTIDE SEQUENCE</scope>
    <source>
        <strain evidence="2">DP1</strain>
    </source>
</reference>
<name>A0AAD1UAA0_EUPCR</name>